<dbReference type="AlphaFoldDB" id="A0A2N0Z6V0"/>
<name>A0A2N0Z6V0_9BACI</name>
<dbReference type="EMBL" id="PISE01000006">
    <property type="protein sequence ID" value="PKG25239.1"/>
    <property type="molecule type" value="Genomic_DNA"/>
</dbReference>
<protein>
    <submittedName>
        <fullName evidence="2">Uncharacterized protein</fullName>
    </submittedName>
</protein>
<sequence length="94" mass="11193">MNMKLEELYTELRMTQIELITTLRVKRASKINQYIEAELKDVEESMKRLENGDFGTCEISGELIPEDILAMIPIVKSKQDIQQMQYFYRKGFYY</sequence>
<gene>
    <name evidence="2" type="ORF">CWS01_02965</name>
</gene>
<dbReference type="Proteomes" id="UP000233375">
    <property type="component" value="Unassembled WGS sequence"/>
</dbReference>
<reference evidence="2 3" key="1">
    <citation type="journal article" date="2003" name="Int. J. Syst. Evol. Microbiol.">
        <title>Bacillus nealsonii sp. nov., isolated from a spacecraft-assembly facility, whose spores are gamma-radiation resistant.</title>
        <authorList>
            <person name="Venkateswaran K."/>
            <person name="Kempf M."/>
            <person name="Chen F."/>
            <person name="Satomi M."/>
            <person name="Nicholson W."/>
            <person name="Kern R."/>
        </authorList>
    </citation>
    <scope>NUCLEOTIDE SEQUENCE [LARGE SCALE GENOMIC DNA]</scope>
    <source>
        <strain evidence="2 3">FO-92</strain>
    </source>
</reference>
<accession>A0A2N0Z6V0</accession>
<dbReference type="OrthoDB" id="2875147at2"/>
<proteinExistence type="predicted"/>
<evidence type="ECO:0000256" key="1">
    <source>
        <dbReference type="PROSITE-ProRule" id="PRU00510"/>
    </source>
</evidence>
<comment type="caution">
    <text evidence="2">The sequence shown here is derived from an EMBL/GenBank/DDBJ whole genome shotgun (WGS) entry which is preliminary data.</text>
</comment>
<dbReference type="RefSeq" id="WP_101175558.1">
    <property type="nucleotide sequence ID" value="NZ_PISE01000006.1"/>
</dbReference>
<evidence type="ECO:0000313" key="3">
    <source>
        <dbReference type="Proteomes" id="UP000233375"/>
    </source>
</evidence>
<comment type="caution">
    <text evidence="1">Lacks conserved residue(s) required for the propagation of feature annotation.</text>
</comment>
<dbReference type="PROSITE" id="PS51128">
    <property type="entry name" value="ZF_DKSA_2"/>
    <property type="match status" value="1"/>
</dbReference>
<dbReference type="Gene3D" id="1.20.120.910">
    <property type="entry name" value="DksA, coiled-coil domain"/>
    <property type="match status" value="1"/>
</dbReference>
<organism evidence="2 3">
    <name type="scientific">Niallia nealsonii</name>
    <dbReference type="NCBI Taxonomy" id="115979"/>
    <lineage>
        <taxon>Bacteria</taxon>
        <taxon>Bacillati</taxon>
        <taxon>Bacillota</taxon>
        <taxon>Bacilli</taxon>
        <taxon>Bacillales</taxon>
        <taxon>Bacillaceae</taxon>
        <taxon>Niallia</taxon>
    </lineage>
</organism>
<keyword evidence="3" id="KW-1185">Reference proteome</keyword>
<evidence type="ECO:0000313" key="2">
    <source>
        <dbReference type="EMBL" id="PKG25239.1"/>
    </source>
</evidence>